<protein>
    <recommendedName>
        <fullName evidence="1">diguanylate cyclase</fullName>
        <ecNumber evidence="1">2.7.7.65</ecNumber>
    </recommendedName>
</protein>
<dbReference type="SMART" id="SM00086">
    <property type="entry name" value="PAC"/>
    <property type="match status" value="1"/>
</dbReference>
<feature type="transmembrane region" description="Helical" evidence="4">
    <location>
        <begin position="209"/>
        <end position="228"/>
    </location>
</feature>
<dbReference type="Pfam" id="PF08448">
    <property type="entry name" value="PAS_4"/>
    <property type="match status" value="1"/>
</dbReference>
<dbReference type="Pfam" id="PF00990">
    <property type="entry name" value="GGDEF"/>
    <property type="match status" value="1"/>
</dbReference>
<dbReference type="InterPro" id="IPR001610">
    <property type="entry name" value="PAC"/>
</dbReference>
<dbReference type="Gene3D" id="3.30.70.270">
    <property type="match status" value="1"/>
</dbReference>
<dbReference type="InterPro" id="IPR029787">
    <property type="entry name" value="Nucleotide_cyclase"/>
</dbReference>
<dbReference type="Proteomes" id="UP001243009">
    <property type="component" value="Unassembled WGS sequence"/>
</dbReference>
<comment type="caution">
    <text evidence="8">The sequence shown here is derived from an EMBL/GenBank/DDBJ whole genome shotgun (WGS) entry which is preliminary data.</text>
</comment>
<evidence type="ECO:0000313" key="8">
    <source>
        <dbReference type="EMBL" id="MDO9713623.1"/>
    </source>
</evidence>
<feature type="compositionally biased region" description="Low complexity" evidence="3">
    <location>
        <begin position="160"/>
        <end position="170"/>
    </location>
</feature>
<dbReference type="InterPro" id="IPR043128">
    <property type="entry name" value="Rev_trsase/Diguanyl_cyclase"/>
</dbReference>
<proteinExistence type="predicted"/>
<feature type="region of interest" description="Disordered" evidence="3">
    <location>
        <begin position="145"/>
        <end position="172"/>
    </location>
</feature>
<dbReference type="PROSITE" id="PS50112">
    <property type="entry name" value="PAS"/>
    <property type="match status" value="1"/>
</dbReference>
<feature type="domain" description="PAC" evidence="6">
    <location>
        <begin position="320"/>
        <end position="373"/>
    </location>
</feature>
<feature type="domain" description="GGDEF" evidence="7">
    <location>
        <begin position="405"/>
        <end position="544"/>
    </location>
</feature>
<evidence type="ECO:0000256" key="3">
    <source>
        <dbReference type="SAM" id="MobiDB-lite"/>
    </source>
</evidence>
<gene>
    <name evidence="8" type="ORF">Q7A36_35235</name>
</gene>
<dbReference type="SUPFAM" id="SSF55073">
    <property type="entry name" value="Nucleotide cyclase"/>
    <property type="match status" value="1"/>
</dbReference>
<dbReference type="SUPFAM" id="SSF55785">
    <property type="entry name" value="PYP-like sensor domain (PAS domain)"/>
    <property type="match status" value="1"/>
</dbReference>
<dbReference type="NCBIfam" id="TIGR00229">
    <property type="entry name" value="sensory_box"/>
    <property type="match status" value="1"/>
</dbReference>
<dbReference type="PANTHER" id="PTHR45138:SF9">
    <property type="entry name" value="DIGUANYLATE CYCLASE DGCM-RELATED"/>
    <property type="match status" value="1"/>
</dbReference>
<sequence length="577" mass="61201">MAGHDVDLVHLDVALQPHGRGLGGKAAAQLLRHALHVRGGQAQFRGDLSVRQVQAHEVEAQHPDTQGLVMPGQDRAGQVIEALAAGVASIALAMRLAIIMASAHHRLAVAARTLHLLRPAVLPHHGEALGVVQQRREVDQLCADHDRASSTGPHPPCIPSGSGQAGQSSSPRIPTRARFYTQRQFDGVPLFINVAVAVDDVYSAWRRKAAVIGGMTLLLVGAMAVLVIRLNRELARRRTLEEAARASEATFRLLAENSGDGVCRLDAEGRRLYTSPASAAIYGRPVEELVGRHLLDDITSEDATAVRDAIARLRGGEAATRIEFRAVRPDGAPVWVEASWRALRNPVTGRTEGIVAVKRDVTERKALERRLAALARTDGLTGLPNRRAFDEALALEWSRARRESTPVSLLLLDVDRFKLFNDTYGHPAGDACLRAVAGAVASAVHRPADLVARYGGEEIVVLLPNTSAAGAEMLAEQVRAAVEAVGLTHTANLPSSVVTVSVGVATALPAADPDLFAEALLAAADAALYSAKHSGRNRVTVAASVPPPAVPPPVPVDEEARLAALAAYQPVDEVALA</sequence>
<reference evidence="8 9" key="1">
    <citation type="submission" date="2023-08" db="EMBL/GenBank/DDBJ databases">
        <title>The draft genome sequence of Paracraurococcus sp. LOR1-02.</title>
        <authorList>
            <person name="Kingkaew E."/>
            <person name="Tanasupawat S."/>
        </authorList>
    </citation>
    <scope>NUCLEOTIDE SEQUENCE [LARGE SCALE GENOMIC DNA]</scope>
    <source>
        <strain evidence="8 9">LOR1-02</strain>
    </source>
</reference>
<keyword evidence="4" id="KW-0812">Transmembrane</keyword>
<evidence type="ECO:0000259" key="6">
    <source>
        <dbReference type="PROSITE" id="PS50113"/>
    </source>
</evidence>
<dbReference type="EMBL" id="JAUTWS010000106">
    <property type="protein sequence ID" value="MDO9713623.1"/>
    <property type="molecule type" value="Genomic_DNA"/>
</dbReference>
<name>A0ABT9EBM7_9PROT</name>
<accession>A0ABT9EBM7</accession>
<dbReference type="InterPro" id="IPR050469">
    <property type="entry name" value="Diguanylate_Cyclase"/>
</dbReference>
<dbReference type="SMART" id="SM00267">
    <property type="entry name" value="GGDEF"/>
    <property type="match status" value="1"/>
</dbReference>
<evidence type="ECO:0000259" key="7">
    <source>
        <dbReference type="PROSITE" id="PS50887"/>
    </source>
</evidence>
<evidence type="ECO:0000256" key="4">
    <source>
        <dbReference type="SAM" id="Phobius"/>
    </source>
</evidence>
<dbReference type="InterPro" id="IPR035965">
    <property type="entry name" value="PAS-like_dom_sf"/>
</dbReference>
<dbReference type="PROSITE" id="PS50887">
    <property type="entry name" value="GGDEF"/>
    <property type="match status" value="1"/>
</dbReference>
<comment type="catalytic activity">
    <reaction evidence="2">
        <text>2 GTP = 3',3'-c-di-GMP + 2 diphosphate</text>
        <dbReference type="Rhea" id="RHEA:24898"/>
        <dbReference type="ChEBI" id="CHEBI:33019"/>
        <dbReference type="ChEBI" id="CHEBI:37565"/>
        <dbReference type="ChEBI" id="CHEBI:58805"/>
        <dbReference type="EC" id="2.7.7.65"/>
    </reaction>
</comment>
<dbReference type="GO" id="GO:0052621">
    <property type="term" value="F:diguanylate cyclase activity"/>
    <property type="evidence" value="ECO:0007669"/>
    <property type="project" value="UniProtKB-EC"/>
</dbReference>
<dbReference type="Gene3D" id="3.30.450.20">
    <property type="entry name" value="PAS domain"/>
    <property type="match status" value="1"/>
</dbReference>
<dbReference type="PANTHER" id="PTHR45138">
    <property type="entry name" value="REGULATORY COMPONENTS OF SENSORY TRANSDUCTION SYSTEM"/>
    <property type="match status" value="1"/>
</dbReference>
<keyword evidence="4" id="KW-0472">Membrane</keyword>
<feature type="domain" description="PAS" evidence="5">
    <location>
        <begin position="247"/>
        <end position="317"/>
    </location>
</feature>
<dbReference type="NCBIfam" id="TIGR00254">
    <property type="entry name" value="GGDEF"/>
    <property type="match status" value="1"/>
</dbReference>
<dbReference type="InterPro" id="IPR000700">
    <property type="entry name" value="PAS-assoc_C"/>
</dbReference>
<dbReference type="CDD" id="cd00130">
    <property type="entry name" value="PAS"/>
    <property type="match status" value="1"/>
</dbReference>
<evidence type="ECO:0000256" key="2">
    <source>
        <dbReference type="ARBA" id="ARBA00034247"/>
    </source>
</evidence>
<dbReference type="InterPro" id="IPR013656">
    <property type="entry name" value="PAS_4"/>
</dbReference>
<dbReference type="EC" id="2.7.7.65" evidence="1"/>
<dbReference type="SMART" id="SM00091">
    <property type="entry name" value="PAS"/>
    <property type="match status" value="1"/>
</dbReference>
<keyword evidence="9" id="KW-1185">Reference proteome</keyword>
<evidence type="ECO:0000256" key="1">
    <source>
        <dbReference type="ARBA" id="ARBA00012528"/>
    </source>
</evidence>
<dbReference type="PROSITE" id="PS50113">
    <property type="entry name" value="PAC"/>
    <property type="match status" value="1"/>
</dbReference>
<keyword evidence="4" id="KW-1133">Transmembrane helix</keyword>
<evidence type="ECO:0000313" key="9">
    <source>
        <dbReference type="Proteomes" id="UP001243009"/>
    </source>
</evidence>
<dbReference type="CDD" id="cd01949">
    <property type="entry name" value="GGDEF"/>
    <property type="match status" value="1"/>
</dbReference>
<organism evidence="8 9">
    <name type="scientific">Paracraurococcus lichenis</name>
    <dbReference type="NCBI Taxonomy" id="3064888"/>
    <lineage>
        <taxon>Bacteria</taxon>
        <taxon>Pseudomonadati</taxon>
        <taxon>Pseudomonadota</taxon>
        <taxon>Alphaproteobacteria</taxon>
        <taxon>Acetobacterales</taxon>
        <taxon>Roseomonadaceae</taxon>
        <taxon>Paracraurococcus</taxon>
    </lineage>
</organism>
<keyword evidence="8" id="KW-0548">Nucleotidyltransferase</keyword>
<dbReference type="InterPro" id="IPR000160">
    <property type="entry name" value="GGDEF_dom"/>
</dbReference>
<dbReference type="InterPro" id="IPR000014">
    <property type="entry name" value="PAS"/>
</dbReference>
<keyword evidence="8" id="KW-0808">Transferase</keyword>
<evidence type="ECO:0000259" key="5">
    <source>
        <dbReference type="PROSITE" id="PS50112"/>
    </source>
</evidence>